<protein>
    <submittedName>
        <fullName evidence="2">Uncharacterized protein</fullName>
    </submittedName>
</protein>
<reference evidence="2 3" key="1">
    <citation type="submission" date="2018-03" db="EMBL/GenBank/DDBJ databases">
        <title>Aquarubrobacter algicola gen. nov., sp. nov., a novel actinobacterium isolated from shallow eutrophic lake during the end of cyanobacterial harmful algal blooms.</title>
        <authorList>
            <person name="Chun S.J."/>
        </authorList>
    </citation>
    <scope>NUCLEOTIDE SEQUENCE [LARGE SCALE GENOMIC DNA]</scope>
    <source>
        <strain evidence="2 3">Seoho-28</strain>
    </source>
</reference>
<organism evidence="2 3">
    <name type="scientific">Paraconexibacter algicola</name>
    <dbReference type="NCBI Taxonomy" id="2133960"/>
    <lineage>
        <taxon>Bacteria</taxon>
        <taxon>Bacillati</taxon>
        <taxon>Actinomycetota</taxon>
        <taxon>Thermoleophilia</taxon>
        <taxon>Solirubrobacterales</taxon>
        <taxon>Paraconexibacteraceae</taxon>
        <taxon>Paraconexibacter</taxon>
    </lineage>
</organism>
<name>A0A2T4UKA8_9ACTN</name>
<feature type="compositionally biased region" description="Low complexity" evidence="1">
    <location>
        <begin position="58"/>
        <end position="71"/>
    </location>
</feature>
<evidence type="ECO:0000256" key="1">
    <source>
        <dbReference type="SAM" id="MobiDB-lite"/>
    </source>
</evidence>
<evidence type="ECO:0000313" key="3">
    <source>
        <dbReference type="Proteomes" id="UP000240739"/>
    </source>
</evidence>
<proteinExistence type="predicted"/>
<accession>A0A2T4UKA8</accession>
<dbReference type="Proteomes" id="UP000240739">
    <property type="component" value="Unassembled WGS sequence"/>
</dbReference>
<dbReference type="AlphaFoldDB" id="A0A2T4UKA8"/>
<comment type="caution">
    <text evidence="2">The sequence shown here is derived from an EMBL/GenBank/DDBJ whole genome shotgun (WGS) entry which is preliminary data.</text>
</comment>
<dbReference type="EMBL" id="PYYB01000001">
    <property type="protein sequence ID" value="PTL59692.1"/>
    <property type="molecule type" value="Genomic_DNA"/>
</dbReference>
<sequence>MASVSALRCAAGSPSRTRRYGRPITALTTSTRATPSAVARTSARPGRGRASGAVRHQAAASTAAPPARTTRNGSPRLKPIDTCHATVAHPATTMRGRRAR</sequence>
<keyword evidence="3" id="KW-1185">Reference proteome</keyword>
<gene>
    <name evidence="2" type="ORF">C7Y72_08530</name>
</gene>
<evidence type="ECO:0000313" key="2">
    <source>
        <dbReference type="EMBL" id="PTL59692.1"/>
    </source>
</evidence>
<feature type="region of interest" description="Disordered" evidence="1">
    <location>
        <begin position="1"/>
        <end position="100"/>
    </location>
</feature>